<dbReference type="AlphaFoldDB" id="A0A7M4EPV8"/>
<dbReference type="GeneID" id="109318168"/>
<protein>
    <submittedName>
        <fullName evidence="8">Interferon-induced transmembrane protein 1-like</fullName>
    </submittedName>
</protein>
<comment type="subcellular location">
    <subcellularLocation>
        <location evidence="1">Membrane</location>
    </subcellularLocation>
</comment>
<dbReference type="PANTHER" id="PTHR13999">
    <property type="entry name" value="INTERFERON INDUCIBLE TRANSMEMBRANE PROTEIN"/>
    <property type="match status" value="1"/>
</dbReference>
<evidence type="ECO:0000256" key="2">
    <source>
        <dbReference type="ARBA" id="ARBA00006843"/>
    </source>
</evidence>
<feature type="transmembrane region" description="Helical" evidence="7">
    <location>
        <begin position="96"/>
        <end position="117"/>
    </location>
</feature>
<evidence type="ECO:0000256" key="6">
    <source>
        <dbReference type="SAM" id="MobiDB-lite"/>
    </source>
</evidence>
<dbReference type="RefSeq" id="XP_019402782.1">
    <property type="nucleotide sequence ID" value="XM_019547237.1"/>
</dbReference>
<evidence type="ECO:0000313" key="8">
    <source>
        <dbReference type="Ensembl" id="ENSCPRP00005013115.1"/>
    </source>
</evidence>
<dbReference type="OrthoDB" id="9906841at2759"/>
<dbReference type="OMA" id="NISXERP"/>
<keyword evidence="9" id="KW-1185">Reference proteome</keyword>
<dbReference type="GO" id="GO:0005886">
    <property type="term" value="C:plasma membrane"/>
    <property type="evidence" value="ECO:0007669"/>
    <property type="project" value="TreeGrafter"/>
</dbReference>
<keyword evidence="3 7" id="KW-0812">Transmembrane</keyword>
<evidence type="ECO:0000256" key="1">
    <source>
        <dbReference type="ARBA" id="ARBA00004370"/>
    </source>
</evidence>
<dbReference type="GeneTree" id="ENSGT00950000182857"/>
<evidence type="ECO:0000256" key="5">
    <source>
        <dbReference type="ARBA" id="ARBA00023136"/>
    </source>
</evidence>
<evidence type="ECO:0000256" key="4">
    <source>
        <dbReference type="ARBA" id="ARBA00022989"/>
    </source>
</evidence>
<name>A0A7M4EPV8_CROPO</name>
<evidence type="ECO:0000313" key="9">
    <source>
        <dbReference type="Proteomes" id="UP000594220"/>
    </source>
</evidence>
<dbReference type="Pfam" id="PF04505">
    <property type="entry name" value="CD225"/>
    <property type="match status" value="1"/>
</dbReference>
<proteinExistence type="inferred from homology"/>
<sequence length="119" mass="12696">MESSGAAVSIAMPPHSKDGASRPPPYGGAWGAAEGLGTLEPPRDFVLWSFFNTVFCNPCCLGFLALAFSIKARDRKVLGDINSAESYGKTARNLNITVMVLSIITVIVIIVLCATIHNR</sequence>
<keyword evidence="5 7" id="KW-0472">Membrane</keyword>
<evidence type="ECO:0000256" key="7">
    <source>
        <dbReference type="SAM" id="Phobius"/>
    </source>
</evidence>
<feature type="transmembrane region" description="Helical" evidence="7">
    <location>
        <begin position="45"/>
        <end position="68"/>
    </location>
</feature>
<feature type="region of interest" description="Disordered" evidence="6">
    <location>
        <begin position="1"/>
        <end position="26"/>
    </location>
</feature>
<dbReference type="Ensembl" id="ENSCPRT00005015418.1">
    <property type="protein sequence ID" value="ENSCPRP00005013115.1"/>
    <property type="gene ID" value="ENSCPRG00005009281.1"/>
</dbReference>
<dbReference type="InterPro" id="IPR051517">
    <property type="entry name" value="IFITM_antiviral_protein"/>
</dbReference>
<dbReference type="InterPro" id="IPR007593">
    <property type="entry name" value="CD225/Dispanin_fam"/>
</dbReference>
<evidence type="ECO:0000256" key="3">
    <source>
        <dbReference type="ARBA" id="ARBA00022692"/>
    </source>
</evidence>
<dbReference type="Proteomes" id="UP000594220">
    <property type="component" value="Unplaced"/>
</dbReference>
<accession>A0A7M4EPV8</accession>
<comment type="similarity">
    <text evidence="2">Belongs to the CD225/Dispanin family.</text>
</comment>
<reference evidence="8" key="2">
    <citation type="submission" date="2025-09" db="UniProtKB">
        <authorList>
            <consortium name="Ensembl"/>
        </authorList>
    </citation>
    <scope>IDENTIFICATION</scope>
</reference>
<reference evidence="8" key="1">
    <citation type="submission" date="2025-08" db="UniProtKB">
        <authorList>
            <consortium name="Ensembl"/>
        </authorList>
    </citation>
    <scope>IDENTIFICATION</scope>
</reference>
<gene>
    <name evidence="8" type="primary">LOC109318168</name>
</gene>
<keyword evidence="4 7" id="KW-1133">Transmembrane helix</keyword>
<organism evidence="8 9">
    <name type="scientific">Crocodylus porosus</name>
    <name type="common">Saltwater crocodile</name>
    <name type="synonym">Estuarine crocodile</name>
    <dbReference type="NCBI Taxonomy" id="8502"/>
    <lineage>
        <taxon>Eukaryota</taxon>
        <taxon>Metazoa</taxon>
        <taxon>Chordata</taxon>
        <taxon>Craniata</taxon>
        <taxon>Vertebrata</taxon>
        <taxon>Euteleostomi</taxon>
        <taxon>Archelosauria</taxon>
        <taxon>Archosauria</taxon>
        <taxon>Crocodylia</taxon>
        <taxon>Longirostres</taxon>
        <taxon>Crocodylidae</taxon>
        <taxon>Crocodylus</taxon>
    </lineage>
</organism>
<dbReference type="KEGG" id="cpoo:109318168"/>